<accession>A0AAE9IAE0</accession>
<organism evidence="1 2">
    <name type="scientific">Paenibacillus polymyxa</name>
    <name type="common">Bacillus polymyxa</name>
    <dbReference type="NCBI Taxonomy" id="1406"/>
    <lineage>
        <taxon>Bacteria</taxon>
        <taxon>Bacillati</taxon>
        <taxon>Bacillota</taxon>
        <taxon>Bacilli</taxon>
        <taxon>Bacillales</taxon>
        <taxon>Paenibacillaceae</taxon>
        <taxon>Paenibacillus</taxon>
    </lineage>
</organism>
<dbReference type="AlphaFoldDB" id="A0AAE9IAE0"/>
<evidence type="ECO:0000313" key="1">
    <source>
        <dbReference type="EMBL" id="URJ50706.1"/>
    </source>
</evidence>
<protein>
    <recommendedName>
        <fullName evidence="3">DUF551 domain-containing protein</fullName>
    </recommendedName>
</protein>
<gene>
    <name evidence="1" type="ORF">MF626_000072</name>
</gene>
<sequence>MSIIPWVPSNKCNPEVEGQYLVSDGEHVDVAVYQYDSWEKAFEWYPPDMSPVAREQITHWAIINLPGEA</sequence>
<evidence type="ECO:0000313" key="2">
    <source>
        <dbReference type="Proteomes" id="UP001055784"/>
    </source>
</evidence>
<dbReference type="Proteomes" id="UP001055784">
    <property type="component" value="Chromosome"/>
</dbReference>
<evidence type="ECO:0008006" key="3">
    <source>
        <dbReference type="Google" id="ProtNLM"/>
    </source>
</evidence>
<dbReference type="EMBL" id="CP097770">
    <property type="protein sequence ID" value="URJ50706.1"/>
    <property type="molecule type" value="Genomic_DNA"/>
</dbReference>
<name>A0AAE9IAE0_PAEPO</name>
<dbReference type="RefSeq" id="WP_061829343.1">
    <property type="nucleotide sequence ID" value="NZ_CP097767.1"/>
</dbReference>
<proteinExistence type="predicted"/>
<reference evidence="1" key="1">
    <citation type="submission" date="2022-11" db="EMBL/GenBank/DDBJ databases">
        <authorList>
            <person name="Vasilchenko N.G."/>
            <person name="Prazdnova E.V."/>
            <person name="Gorovtsov A.V."/>
            <person name="Chistyakov V.A."/>
            <person name="Pak M.L."/>
        </authorList>
    </citation>
    <scope>NUCLEOTIDE SEQUENCE</scope>
    <source>
        <strain evidence="1">R 4.5</strain>
    </source>
</reference>